<organism evidence="1 2">
    <name type="scientific">Scleroderma citrinum Foug A</name>
    <dbReference type="NCBI Taxonomy" id="1036808"/>
    <lineage>
        <taxon>Eukaryota</taxon>
        <taxon>Fungi</taxon>
        <taxon>Dikarya</taxon>
        <taxon>Basidiomycota</taxon>
        <taxon>Agaricomycotina</taxon>
        <taxon>Agaricomycetes</taxon>
        <taxon>Agaricomycetidae</taxon>
        <taxon>Boletales</taxon>
        <taxon>Sclerodermatineae</taxon>
        <taxon>Sclerodermataceae</taxon>
        <taxon>Scleroderma</taxon>
    </lineage>
</organism>
<dbReference type="EMBL" id="KN822222">
    <property type="protein sequence ID" value="KIM52148.1"/>
    <property type="molecule type" value="Genomic_DNA"/>
</dbReference>
<reference evidence="2" key="2">
    <citation type="submission" date="2015-01" db="EMBL/GenBank/DDBJ databases">
        <title>Evolutionary Origins and Diversification of the Mycorrhizal Mutualists.</title>
        <authorList>
            <consortium name="DOE Joint Genome Institute"/>
            <consortium name="Mycorrhizal Genomics Consortium"/>
            <person name="Kohler A."/>
            <person name="Kuo A."/>
            <person name="Nagy L.G."/>
            <person name="Floudas D."/>
            <person name="Copeland A."/>
            <person name="Barry K.W."/>
            <person name="Cichocki N."/>
            <person name="Veneault-Fourrey C."/>
            <person name="LaButti K."/>
            <person name="Lindquist E.A."/>
            <person name="Lipzen A."/>
            <person name="Lundell T."/>
            <person name="Morin E."/>
            <person name="Murat C."/>
            <person name="Riley R."/>
            <person name="Ohm R."/>
            <person name="Sun H."/>
            <person name="Tunlid A."/>
            <person name="Henrissat B."/>
            <person name="Grigoriev I.V."/>
            <person name="Hibbett D.S."/>
            <person name="Martin F."/>
        </authorList>
    </citation>
    <scope>NUCLEOTIDE SEQUENCE [LARGE SCALE GENOMIC DNA]</scope>
    <source>
        <strain evidence="2">Foug A</strain>
    </source>
</reference>
<sequence length="81" mass="9401">MDTNLDSISVLADIRACFERETEHRVACVYFNVGDTNPRTQLHDIHSLIELELTMGEFEMVRNCFSFISKERHSLLQLKKG</sequence>
<evidence type="ECO:0000313" key="1">
    <source>
        <dbReference type="EMBL" id="KIM52148.1"/>
    </source>
</evidence>
<evidence type="ECO:0000313" key="2">
    <source>
        <dbReference type="Proteomes" id="UP000053989"/>
    </source>
</evidence>
<reference evidence="1 2" key="1">
    <citation type="submission" date="2014-04" db="EMBL/GenBank/DDBJ databases">
        <authorList>
            <consortium name="DOE Joint Genome Institute"/>
            <person name="Kuo A."/>
            <person name="Kohler A."/>
            <person name="Nagy L.G."/>
            <person name="Floudas D."/>
            <person name="Copeland A."/>
            <person name="Barry K.W."/>
            <person name="Cichocki N."/>
            <person name="Veneault-Fourrey C."/>
            <person name="LaButti K."/>
            <person name="Lindquist E.A."/>
            <person name="Lipzen A."/>
            <person name="Lundell T."/>
            <person name="Morin E."/>
            <person name="Murat C."/>
            <person name="Sun H."/>
            <person name="Tunlid A."/>
            <person name="Henrissat B."/>
            <person name="Grigoriev I.V."/>
            <person name="Hibbett D.S."/>
            <person name="Martin F."/>
            <person name="Nordberg H.P."/>
            <person name="Cantor M.N."/>
            <person name="Hua S.X."/>
        </authorList>
    </citation>
    <scope>NUCLEOTIDE SEQUENCE [LARGE SCALE GENOMIC DNA]</scope>
    <source>
        <strain evidence="1 2">Foug A</strain>
    </source>
</reference>
<gene>
    <name evidence="1" type="ORF">SCLCIDRAFT_1224050</name>
</gene>
<dbReference type="Proteomes" id="UP000053989">
    <property type="component" value="Unassembled WGS sequence"/>
</dbReference>
<protein>
    <submittedName>
        <fullName evidence="1">Uncharacterized protein</fullName>
    </submittedName>
</protein>
<dbReference type="InParanoid" id="A0A0C2YQZ9"/>
<dbReference type="AlphaFoldDB" id="A0A0C2YQZ9"/>
<name>A0A0C2YQZ9_9AGAM</name>
<proteinExistence type="predicted"/>
<dbReference type="HOGENOM" id="CLU_2575254_0_0_1"/>
<accession>A0A0C2YQZ9</accession>
<keyword evidence="2" id="KW-1185">Reference proteome</keyword>